<dbReference type="AlphaFoldDB" id="A0A348WQH9"/>
<protein>
    <submittedName>
        <fullName evidence="2">Uncharacterized protein</fullName>
    </submittedName>
</protein>
<name>A0A348WQH9_9GAMM</name>
<proteinExistence type="predicted"/>
<organism evidence="2 3">
    <name type="scientific">Idiomarina baltica</name>
    <dbReference type="NCBI Taxonomy" id="190892"/>
    <lineage>
        <taxon>Bacteria</taxon>
        <taxon>Pseudomonadati</taxon>
        <taxon>Pseudomonadota</taxon>
        <taxon>Gammaproteobacteria</taxon>
        <taxon>Alteromonadales</taxon>
        <taxon>Idiomarinaceae</taxon>
        <taxon>Idiomarina</taxon>
    </lineage>
</organism>
<keyword evidence="1" id="KW-1133">Transmembrane helix</keyword>
<keyword evidence="1" id="KW-0472">Membrane</keyword>
<keyword evidence="1" id="KW-0812">Transmembrane</keyword>
<reference evidence="2 3" key="1">
    <citation type="journal article" date="2018" name="Nat. Biotechnol.">
        <title>A standardized bacterial taxonomy based on genome phylogeny substantially revises the tree of life.</title>
        <authorList>
            <person name="Parks D.H."/>
            <person name="Chuvochina M."/>
            <person name="Waite D.W."/>
            <person name="Rinke C."/>
            <person name="Skarshewski A."/>
            <person name="Chaumeil P.A."/>
            <person name="Hugenholtz P."/>
        </authorList>
    </citation>
    <scope>NUCLEOTIDE SEQUENCE [LARGE SCALE GENOMIC DNA]</scope>
    <source>
        <strain evidence="2">UBA9360</strain>
    </source>
</reference>
<sequence length="112" mass="12736">MGFYLTSRQVPQLKSYPFTERALILTMAQQAMPVPRRMICNLAKLVPICIIFFAIVDLPGWWKALGLLAAGIGYPLFTQPITLNMSLPYMDKAVRQFEAQRADHSDDEDEDD</sequence>
<evidence type="ECO:0000256" key="1">
    <source>
        <dbReference type="SAM" id="Phobius"/>
    </source>
</evidence>
<gene>
    <name evidence="2" type="ORF">DCR58_08410</name>
</gene>
<evidence type="ECO:0000313" key="2">
    <source>
        <dbReference type="EMBL" id="HAR56791.1"/>
    </source>
</evidence>
<dbReference type="EMBL" id="DMUP01000198">
    <property type="protein sequence ID" value="HAR56791.1"/>
    <property type="molecule type" value="Genomic_DNA"/>
</dbReference>
<feature type="transmembrane region" description="Helical" evidence="1">
    <location>
        <begin position="61"/>
        <end position="77"/>
    </location>
</feature>
<dbReference type="InterPro" id="IPR046168">
    <property type="entry name" value="DUF6170"/>
</dbReference>
<feature type="transmembrane region" description="Helical" evidence="1">
    <location>
        <begin position="38"/>
        <end position="55"/>
    </location>
</feature>
<dbReference type="Pfam" id="PF19667">
    <property type="entry name" value="DUF6170"/>
    <property type="match status" value="1"/>
</dbReference>
<accession>A0A348WQH9</accession>
<dbReference type="Proteomes" id="UP000262878">
    <property type="component" value="Unassembled WGS sequence"/>
</dbReference>
<comment type="caution">
    <text evidence="2">The sequence shown here is derived from an EMBL/GenBank/DDBJ whole genome shotgun (WGS) entry which is preliminary data.</text>
</comment>
<evidence type="ECO:0000313" key="3">
    <source>
        <dbReference type="Proteomes" id="UP000262878"/>
    </source>
</evidence>